<evidence type="ECO:0000259" key="17">
    <source>
        <dbReference type="Pfam" id="PF00696"/>
    </source>
</evidence>
<comment type="catalytic activity">
    <reaction evidence="13 15">
        <text>L-aspartate + ATP = 4-phospho-L-aspartate + ADP</text>
        <dbReference type="Rhea" id="RHEA:23776"/>
        <dbReference type="ChEBI" id="CHEBI:29991"/>
        <dbReference type="ChEBI" id="CHEBI:30616"/>
        <dbReference type="ChEBI" id="CHEBI:57535"/>
        <dbReference type="ChEBI" id="CHEBI:456216"/>
        <dbReference type="EC" id="2.7.2.4"/>
    </reaction>
</comment>
<evidence type="ECO:0000256" key="7">
    <source>
        <dbReference type="ARBA" id="ARBA00022679"/>
    </source>
</evidence>
<evidence type="ECO:0000259" key="18">
    <source>
        <dbReference type="Pfam" id="PF22468"/>
    </source>
</evidence>
<sequence length="402" mass="43606">MNVVQKYNGRCVDTIDKIKAIAKHVAETRQEGDGLVIVASAMGRTTDRLMKMAQEVGEEIPKRELDALLATGEQQSVALLAIALNNLGVPAVSMTGFQSGFITNDYHTNAKIKEINTEKVEEIIAQGKVAVVAGFQGVSEDGDVTTLGRGGSDITAVAIAAHLEWPCEVYSTTDCLYTVDPQVYPQAKRLPAITYEEMMELANLGADKLETRSVELAKKYGVKLFLGKSLERDKSKGTYIMNNDNLLVEDMPVTGMSIQEDIAIFTLKNVKNDGRTVAECFKILGELNINVDMISQQSTGKDTCSVSFSCTRAQGKELKKHIDADKAFAGVTVECEEDLAMISLVGVGMATHSGVASEVFNVLAANDIKYYHITTSEISISVTVDMEWKIKAALALAQAFDL</sequence>
<evidence type="ECO:0000256" key="8">
    <source>
        <dbReference type="ARBA" id="ARBA00022741"/>
    </source>
</evidence>
<feature type="binding site" evidence="14">
    <location>
        <begin position="6"/>
        <end position="9"/>
    </location>
    <ligand>
        <name>ATP</name>
        <dbReference type="ChEBI" id="CHEBI:30616"/>
    </ligand>
</feature>
<feature type="domain" description="Aspartate/glutamate/uridylate kinase" evidence="17">
    <location>
        <begin position="3"/>
        <end position="225"/>
    </location>
</feature>
<evidence type="ECO:0000256" key="2">
    <source>
        <dbReference type="ARBA" id="ARBA00004766"/>
    </source>
</evidence>
<dbReference type="EC" id="2.7.2.4" evidence="15"/>
<evidence type="ECO:0000313" key="19">
    <source>
        <dbReference type="EMBL" id="MCU7377380.1"/>
    </source>
</evidence>
<comment type="pathway">
    <text evidence="2 16">Amino-acid biosynthesis; L-lysine biosynthesis via DAP pathway; (S)-tetrahydrodipicolinate from L-aspartate: step 1/4.</text>
</comment>
<dbReference type="GO" id="GO:0005524">
    <property type="term" value="F:ATP binding"/>
    <property type="evidence" value="ECO:0007669"/>
    <property type="project" value="UniProtKB-KW"/>
</dbReference>
<keyword evidence="12" id="KW-0457">Lysine biosynthesis</keyword>
<comment type="pathway">
    <text evidence="3 16">Amino-acid biosynthesis; L-methionine biosynthesis via de novo pathway; L-homoserine from L-aspartate: step 1/3.</text>
</comment>
<accession>A0A9J6QPL0</accession>
<dbReference type="GO" id="GO:0009089">
    <property type="term" value="P:lysine biosynthetic process via diaminopimelate"/>
    <property type="evidence" value="ECO:0007669"/>
    <property type="project" value="InterPro"/>
</dbReference>
<keyword evidence="11" id="KW-0220">Diaminopimelate biosynthesis</keyword>
<proteinExistence type="inferred from homology"/>
<evidence type="ECO:0000256" key="9">
    <source>
        <dbReference type="ARBA" id="ARBA00022777"/>
    </source>
</evidence>
<dbReference type="InterPro" id="IPR001048">
    <property type="entry name" value="Asp/Glu/Uridylate_kinase"/>
</dbReference>
<dbReference type="GO" id="GO:0004072">
    <property type="term" value="F:aspartate kinase activity"/>
    <property type="evidence" value="ECO:0007669"/>
    <property type="project" value="UniProtKB-EC"/>
</dbReference>
<dbReference type="InterPro" id="IPR045865">
    <property type="entry name" value="ACT-like_dom_sf"/>
</dbReference>
<dbReference type="GO" id="GO:0005829">
    <property type="term" value="C:cytosol"/>
    <property type="evidence" value="ECO:0007669"/>
    <property type="project" value="TreeGrafter"/>
</dbReference>
<keyword evidence="9 15" id="KW-0418">Kinase</keyword>
<feature type="domain" description="Aspartokinase ACT" evidence="18">
    <location>
        <begin position="342"/>
        <end position="400"/>
    </location>
</feature>
<keyword evidence="10 14" id="KW-0067">ATP-binding</keyword>
<evidence type="ECO:0000256" key="3">
    <source>
        <dbReference type="ARBA" id="ARBA00004986"/>
    </source>
</evidence>
<keyword evidence="8 14" id="KW-0547">Nucleotide-binding</keyword>
<keyword evidence="6 16" id="KW-0028">Amino-acid biosynthesis</keyword>
<feature type="binding site" evidence="14">
    <location>
        <position position="177"/>
    </location>
    <ligand>
        <name>ATP</name>
        <dbReference type="ChEBI" id="CHEBI:30616"/>
    </ligand>
</feature>
<dbReference type="NCBIfam" id="TIGR00657">
    <property type="entry name" value="asp_kinases"/>
    <property type="match status" value="1"/>
</dbReference>
<organism evidence="19 20">
    <name type="scientific">Hominibacterium faecale</name>
    <dbReference type="NCBI Taxonomy" id="2839743"/>
    <lineage>
        <taxon>Bacteria</taxon>
        <taxon>Bacillati</taxon>
        <taxon>Bacillota</taxon>
        <taxon>Clostridia</taxon>
        <taxon>Peptostreptococcales</taxon>
        <taxon>Anaerovoracaceae</taxon>
        <taxon>Hominibacterium</taxon>
    </lineage>
</organism>
<dbReference type="CDD" id="cd04261">
    <property type="entry name" value="AAK_AKii-LysC-BS"/>
    <property type="match status" value="1"/>
</dbReference>
<dbReference type="Pfam" id="PF00696">
    <property type="entry name" value="AA_kinase"/>
    <property type="match status" value="1"/>
</dbReference>
<keyword evidence="7 15" id="KW-0808">Transferase</keyword>
<feature type="binding site" evidence="14">
    <location>
        <position position="46"/>
    </location>
    <ligand>
        <name>substrate</name>
    </ligand>
</feature>
<dbReference type="Gene3D" id="3.30.2130.10">
    <property type="entry name" value="VC0802-like"/>
    <property type="match status" value="1"/>
</dbReference>
<evidence type="ECO:0000256" key="12">
    <source>
        <dbReference type="ARBA" id="ARBA00023154"/>
    </source>
</evidence>
<dbReference type="InterPro" id="IPR041740">
    <property type="entry name" value="AKii-LysC-BS"/>
</dbReference>
<keyword evidence="20" id="KW-1185">Reference proteome</keyword>
<dbReference type="RefSeq" id="WP_148397099.1">
    <property type="nucleotide sequence ID" value="NZ_JAJAGH010000010.1"/>
</dbReference>
<dbReference type="Pfam" id="PF22468">
    <property type="entry name" value="ACT_9"/>
    <property type="match status" value="1"/>
</dbReference>
<comment type="caution">
    <text evidence="19">The sequence shown here is derived from an EMBL/GenBank/DDBJ whole genome shotgun (WGS) entry which is preliminary data.</text>
</comment>
<evidence type="ECO:0000313" key="20">
    <source>
        <dbReference type="Proteomes" id="UP001065549"/>
    </source>
</evidence>
<dbReference type="PIRSF" id="PIRSF000726">
    <property type="entry name" value="Asp_kin"/>
    <property type="match status" value="1"/>
</dbReference>
<evidence type="ECO:0000256" key="11">
    <source>
        <dbReference type="ARBA" id="ARBA00022915"/>
    </source>
</evidence>
<evidence type="ECO:0000256" key="10">
    <source>
        <dbReference type="ARBA" id="ARBA00022840"/>
    </source>
</evidence>
<comment type="function">
    <text evidence="1">Catalyzes the phosphorylation of the beta-carboxyl group of aspartic acid with ATP to yield 4-phospho-L-aspartate, which is involved in the branched biosynthetic pathway leading to the biosynthesis of amino acids threonine, isoleucine and methionine.</text>
</comment>
<dbReference type="InterPro" id="IPR054352">
    <property type="entry name" value="ACT_Aspartokinase"/>
</dbReference>
<evidence type="ECO:0000256" key="4">
    <source>
        <dbReference type="ARBA" id="ARBA00005139"/>
    </source>
</evidence>
<dbReference type="NCBIfam" id="NF005155">
    <property type="entry name" value="PRK06635.1-4"/>
    <property type="match status" value="1"/>
</dbReference>
<evidence type="ECO:0000256" key="5">
    <source>
        <dbReference type="ARBA" id="ARBA00010122"/>
    </source>
</evidence>
<gene>
    <name evidence="19" type="ORF">OBO34_03310</name>
</gene>
<evidence type="ECO:0000256" key="14">
    <source>
        <dbReference type="PIRSR" id="PIRSR000726-1"/>
    </source>
</evidence>
<dbReference type="AlphaFoldDB" id="A0A9J6QPL0"/>
<dbReference type="InterPro" id="IPR005260">
    <property type="entry name" value="Asp_kin_monofn"/>
</dbReference>
<feature type="binding site" evidence="14">
    <location>
        <position position="73"/>
    </location>
    <ligand>
        <name>substrate</name>
    </ligand>
</feature>
<dbReference type="InterPro" id="IPR036393">
    <property type="entry name" value="AceGlu_kinase-like_sf"/>
</dbReference>
<name>A0A9J6QPL0_9FIRM</name>
<dbReference type="PANTHER" id="PTHR21499:SF3">
    <property type="entry name" value="ASPARTOKINASE"/>
    <property type="match status" value="1"/>
</dbReference>
<dbReference type="GO" id="GO:0009090">
    <property type="term" value="P:homoserine biosynthetic process"/>
    <property type="evidence" value="ECO:0007669"/>
    <property type="project" value="TreeGrafter"/>
</dbReference>
<dbReference type="EMBL" id="JAOSHN010000001">
    <property type="protein sequence ID" value="MCU7377380.1"/>
    <property type="molecule type" value="Genomic_DNA"/>
</dbReference>
<dbReference type="Proteomes" id="UP001065549">
    <property type="component" value="Unassembled WGS sequence"/>
</dbReference>
<reference evidence="19" key="1">
    <citation type="submission" date="2022-09" db="EMBL/GenBank/DDBJ databases">
        <title>Culturomic study of gut microbiota in children with autism spectrum disorder.</title>
        <authorList>
            <person name="Efimov B.A."/>
            <person name="Chaplin A.V."/>
            <person name="Sokolova S.R."/>
            <person name="Pikina A.P."/>
            <person name="Korzhanova M."/>
            <person name="Belova V."/>
            <person name="Korostin D."/>
        </authorList>
    </citation>
    <scope>NUCLEOTIDE SEQUENCE</scope>
    <source>
        <strain evidence="19">ASD5510</strain>
    </source>
</reference>
<dbReference type="GO" id="GO:0019877">
    <property type="term" value="P:diaminopimelate biosynthetic process"/>
    <property type="evidence" value="ECO:0007669"/>
    <property type="project" value="UniProtKB-KW"/>
</dbReference>
<evidence type="ECO:0000256" key="15">
    <source>
        <dbReference type="RuleBase" id="RU003448"/>
    </source>
</evidence>
<dbReference type="Gene3D" id="3.40.1160.10">
    <property type="entry name" value="Acetylglutamate kinase-like"/>
    <property type="match status" value="1"/>
</dbReference>
<evidence type="ECO:0000256" key="1">
    <source>
        <dbReference type="ARBA" id="ARBA00003121"/>
    </source>
</evidence>
<evidence type="ECO:0000256" key="16">
    <source>
        <dbReference type="RuleBase" id="RU004249"/>
    </source>
</evidence>
<evidence type="ECO:0000256" key="6">
    <source>
        <dbReference type="ARBA" id="ARBA00022605"/>
    </source>
</evidence>
<dbReference type="CDD" id="cd04891">
    <property type="entry name" value="ACT_AK-LysC-DapG-like_1"/>
    <property type="match status" value="1"/>
</dbReference>
<dbReference type="SUPFAM" id="SSF55021">
    <property type="entry name" value="ACT-like"/>
    <property type="match status" value="2"/>
</dbReference>
<dbReference type="NCBIfam" id="NF005154">
    <property type="entry name" value="PRK06635.1-2"/>
    <property type="match status" value="1"/>
</dbReference>
<dbReference type="PANTHER" id="PTHR21499">
    <property type="entry name" value="ASPARTATE KINASE"/>
    <property type="match status" value="1"/>
</dbReference>
<comment type="similarity">
    <text evidence="5 15">Belongs to the aspartokinase family.</text>
</comment>
<dbReference type="SUPFAM" id="SSF53633">
    <property type="entry name" value="Carbamate kinase-like"/>
    <property type="match status" value="1"/>
</dbReference>
<evidence type="ECO:0000256" key="13">
    <source>
        <dbReference type="ARBA" id="ARBA00047872"/>
    </source>
</evidence>
<protein>
    <recommendedName>
        <fullName evidence="15">Aspartokinase</fullName>
        <ecNumber evidence="15">2.7.2.4</ecNumber>
    </recommendedName>
</protein>
<comment type="pathway">
    <text evidence="4 16">Amino-acid biosynthesis; L-threonine biosynthesis; L-threonine from L-aspartate: step 1/5.</text>
</comment>
<dbReference type="InterPro" id="IPR001341">
    <property type="entry name" value="Asp_kinase"/>
</dbReference>